<dbReference type="Gene3D" id="1.25.40.10">
    <property type="entry name" value="Tetratricopeptide repeat domain"/>
    <property type="match status" value="2"/>
</dbReference>
<dbReference type="InterPro" id="IPR019734">
    <property type="entry name" value="TPR_rpt"/>
</dbReference>
<dbReference type="Pfam" id="PF13283">
    <property type="entry name" value="NfrA_C"/>
    <property type="match status" value="1"/>
</dbReference>
<dbReference type="AlphaFoldDB" id="A0A918JNU2"/>
<comment type="caution">
    <text evidence="3">The sequence shown here is derived from an EMBL/GenBank/DDBJ whole genome shotgun (WGS) entry which is preliminary data.</text>
</comment>
<proteinExistence type="predicted"/>
<dbReference type="SMART" id="SM00028">
    <property type="entry name" value="TPR"/>
    <property type="match status" value="3"/>
</dbReference>
<reference evidence="3" key="1">
    <citation type="journal article" date="2014" name="Int. J. Syst. Evol. Microbiol.">
        <title>Complete genome sequence of Corynebacterium casei LMG S-19264T (=DSM 44701T), isolated from a smear-ripened cheese.</title>
        <authorList>
            <consortium name="US DOE Joint Genome Institute (JGI-PGF)"/>
            <person name="Walter F."/>
            <person name="Albersmeier A."/>
            <person name="Kalinowski J."/>
            <person name="Ruckert C."/>
        </authorList>
    </citation>
    <scope>NUCLEOTIDE SEQUENCE</scope>
    <source>
        <strain evidence="3">KCTC 22164</strain>
    </source>
</reference>
<gene>
    <name evidence="3" type="ORF">GCM10007391_27740</name>
</gene>
<keyword evidence="4" id="KW-1185">Reference proteome</keyword>
<name>A0A918JNU2_9ALTE</name>
<evidence type="ECO:0000259" key="2">
    <source>
        <dbReference type="Pfam" id="PF13283"/>
    </source>
</evidence>
<dbReference type="SUPFAM" id="SSF48452">
    <property type="entry name" value="TPR-like"/>
    <property type="match status" value="2"/>
</dbReference>
<evidence type="ECO:0000313" key="4">
    <source>
        <dbReference type="Proteomes" id="UP000631300"/>
    </source>
</evidence>
<feature type="signal peptide" evidence="1">
    <location>
        <begin position="1"/>
        <end position="25"/>
    </location>
</feature>
<evidence type="ECO:0000256" key="1">
    <source>
        <dbReference type="SAM" id="SignalP"/>
    </source>
</evidence>
<reference evidence="3" key="2">
    <citation type="submission" date="2020-09" db="EMBL/GenBank/DDBJ databases">
        <authorList>
            <person name="Sun Q."/>
            <person name="Kim S."/>
        </authorList>
    </citation>
    <scope>NUCLEOTIDE SEQUENCE</scope>
    <source>
        <strain evidence="3">KCTC 22164</strain>
    </source>
</reference>
<feature type="chain" id="PRO_5038055095" description="Bacteriophage N4 adsorption protein A C-terminal domain-containing protein" evidence="1">
    <location>
        <begin position="26"/>
        <end position="1028"/>
    </location>
</feature>
<protein>
    <recommendedName>
        <fullName evidence="2">Bacteriophage N4 adsorption protein A C-terminal domain-containing protein</fullName>
    </recommendedName>
</protein>
<dbReference type="Proteomes" id="UP000631300">
    <property type="component" value="Unassembled WGS sequence"/>
</dbReference>
<evidence type="ECO:0000313" key="3">
    <source>
        <dbReference type="EMBL" id="GGW91941.1"/>
    </source>
</evidence>
<accession>A0A918JNU2</accession>
<dbReference type="InterPro" id="IPR011990">
    <property type="entry name" value="TPR-like_helical_dom_sf"/>
</dbReference>
<dbReference type="EMBL" id="BMXP01000008">
    <property type="protein sequence ID" value="GGW91941.1"/>
    <property type="molecule type" value="Genomic_DNA"/>
</dbReference>
<dbReference type="InterPro" id="IPR025137">
    <property type="entry name" value="NfrA_C"/>
</dbReference>
<organism evidence="3 4">
    <name type="scientific">Alteromonas halophila</name>
    <dbReference type="NCBI Taxonomy" id="516698"/>
    <lineage>
        <taxon>Bacteria</taxon>
        <taxon>Pseudomonadati</taxon>
        <taxon>Pseudomonadota</taxon>
        <taxon>Gammaproteobacteria</taxon>
        <taxon>Alteromonadales</taxon>
        <taxon>Alteromonadaceae</taxon>
        <taxon>Alteromonas/Salinimonas group</taxon>
        <taxon>Alteromonas</taxon>
    </lineage>
</organism>
<dbReference type="RefSeq" id="WP_189407458.1">
    <property type="nucleotide sequence ID" value="NZ_BMXP01000008.1"/>
</dbReference>
<keyword evidence="1" id="KW-0732">Signal</keyword>
<feature type="domain" description="Bacteriophage N4 adsorption protein A C-terminal" evidence="2">
    <location>
        <begin position="852"/>
        <end position="1021"/>
    </location>
</feature>
<sequence length="1028" mass="116412">MRVISTFWVIASFSSLLMTSNIASAQEPLSDYQRFVSYPYIEKAYRLQEQGKYTEALTEAKKALEHAPEYNPYRELVLQLTLQSMDLDAALTMLAGDDNNADMLAQWEEFVLTLDDAERQMALSQRLLGSPGFTIAHKRDFKQKLINRLIGIKAFDRATAFFEMSRDAEVLSEEMVERIMFAYIATDEHQKAIDHFIEYQSLSTDAMEAGFIQSVLRYSKESDKFAIFTRLSNRSAASKGVEAWVQQQIASENTERALQGFRWLIDNDALNSLSLSQYALLLAQNNDPQALALLARSELGCRAQTEIQLKFEARREAAATLYQCLLDGQSFVGWEAYASQLLSATQLKALLSSELAEKKSLQATLQSLVLQKDIVGKDYQSLINTLPADSSDPDILATLFISYEALQQWQKASDVAAKLYRIKPTAQNLDRLSFALVQSKETNKAKNMLTQAFIREQALTDGALQRLLGLLSADDVKANSALAQRLANWQGTGRLNSAVAELLRVAGNCDAAIERLESASEKGYSALMTLAMCKESLGQFKQASAYFMQAHQQQPSKQTRDALINLAIKQNNTEQAMELLEAAPADQKGRLWQQQLAQLYYQSERYNDAIRLLSQQAEAPAGLSGDMYDVYIESLIATDNVEQALGVAQQQFESQSFFSPAQWRRQANMNLALGRKPEAIRALKAALSEKPEDSATRLMLAFALIDERPSEALRQFQRLEANDETFDPVHYEQMAYLSNTLGDQTQAAQYLKRRFSQTNQPVLEHTDHYWGLRRFYGDLTQQVRLSAIASHGTGAILGDVFYDESGSVSDNLPTNNLTVRAEYFFGSLNSGTTAYAQLSGNGSNDDIFANVSQEVGLTYRPFDKINLRVSTGFQRYVNAGFSWEGFVRVNGDALNQNEYRRDWRASEGWWERNFYYDYMYFYESDQVFGQVLFNYGYGFSMSDTMFQTMLFYGLSRYDYRRASAEFEGQHAFEELAVGLGVRFDHYFVDEPIEDRLDRLRLSLEWRVNVAGDLSEDTHGLFFIAGYEF</sequence>